<proteinExistence type="predicted"/>
<organism evidence="2 3">
    <name type="scientific">Obba rivulosa</name>
    <dbReference type="NCBI Taxonomy" id="1052685"/>
    <lineage>
        <taxon>Eukaryota</taxon>
        <taxon>Fungi</taxon>
        <taxon>Dikarya</taxon>
        <taxon>Basidiomycota</taxon>
        <taxon>Agaricomycotina</taxon>
        <taxon>Agaricomycetes</taxon>
        <taxon>Polyporales</taxon>
        <taxon>Gelatoporiaceae</taxon>
        <taxon>Obba</taxon>
    </lineage>
</organism>
<accession>A0A8E2ATP5</accession>
<sequence>MPVAHAADYFATPSPHSNGESAAHSYSADISNDTMTGDLNSSTNGKSTPEVHINGRRRVSSVRSMSTNGQPGEDGWGSHFWVTLIDPQVRLCGLNVCVCCDLAADPGLILRLPGYWRGQLGPAHW</sequence>
<gene>
    <name evidence="2" type="ORF">OBBRIDRAFT_221717</name>
</gene>
<evidence type="ECO:0000313" key="3">
    <source>
        <dbReference type="Proteomes" id="UP000250043"/>
    </source>
</evidence>
<feature type="region of interest" description="Disordered" evidence="1">
    <location>
        <begin position="1"/>
        <end position="70"/>
    </location>
</feature>
<dbReference type="EMBL" id="KV722524">
    <property type="protein sequence ID" value="OCH86512.1"/>
    <property type="molecule type" value="Genomic_DNA"/>
</dbReference>
<name>A0A8E2ATP5_9APHY</name>
<reference evidence="2 3" key="1">
    <citation type="submission" date="2016-07" db="EMBL/GenBank/DDBJ databases">
        <title>Draft genome of the white-rot fungus Obba rivulosa 3A-2.</title>
        <authorList>
            <consortium name="DOE Joint Genome Institute"/>
            <person name="Miettinen O."/>
            <person name="Riley R."/>
            <person name="Acob R."/>
            <person name="Barry K."/>
            <person name="Cullen D."/>
            <person name="De Vries R."/>
            <person name="Hainaut M."/>
            <person name="Hatakka A."/>
            <person name="Henrissat B."/>
            <person name="Hilden K."/>
            <person name="Kuo R."/>
            <person name="Labutti K."/>
            <person name="Lipzen A."/>
            <person name="Makela M.R."/>
            <person name="Sandor L."/>
            <person name="Spatafora J.W."/>
            <person name="Grigoriev I.V."/>
            <person name="Hibbett D.S."/>
        </authorList>
    </citation>
    <scope>NUCLEOTIDE SEQUENCE [LARGE SCALE GENOMIC DNA]</scope>
    <source>
        <strain evidence="2 3">3A-2</strain>
    </source>
</reference>
<protein>
    <submittedName>
        <fullName evidence="2">Uncharacterized protein</fullName>
    </submittedName>
</protein>
<evidence type="ECO:0000256" key="1">
    <source>
        <dbReference type="SAM" id="MobiDB-lite"/>
    </source>
</evidence>
<dbReference type="AlphaFoldDB" id="A0A8E2ATP5"/>
<dbReference type="OrthoDB" id="437889at2759"/>
<dbReference type="Proteomes" id="UP000250043">
    <property type="component" value="Unassembled WGS sequence"/>
</dbReference>
<feature type="compositionally biased region" description="Polar residues" evidence="1">
    <location>
        <begin position="28"/>
        <end position="47"/>
    </location>
</feature>
<evidence type="ECO:0000313" key="2">
    <source>
        <dbReference type="EMBL" id="OCH86512.1"/>
    </source>
</evidence>
<keyword evidence="3" id="KW-1185">Reference proteome</keyword>